<evidence type="ECO:0000313" key="2">
    <source>
        <dbReference type="EMBL" id="KAK9826147.1"/>
    </source>
</evidence>
<proteinExistence type="predicted"/>
<evidence type="ECO:0000313" key="3">
    <source>
        <dbReference type="Proteomes" id="UP001445335"/>
    </source>
</evidence>
<accession>A0AAW1QXI1</accession>
<evidence type="ECO:0000256" key="1">
    <source>
        <dbReference type="SAM" id="Coils"/>
    </source>
</evidence>
<dbReference type="AlphaFoldDB" id="A0AAW1QXI1"/>
<comment type="caution">
    <text evidence="2">The sequence shown here is derived from an EMBL/GenBank/DDBJ whole genome shotgun (WGS) entry which is preliminary data.</text>
</comment>
<gene>
    <name evidence="2" type="ORF">WJX81_000426</name>
</gene>
<dbReference type="PANTHER" id="PTHR33538">
    <property type="entry name" value="PROTEIN GAMETE EXPRESSED 1"/>
    <property type="match status" value="1"/>
</dbReference>
<organism evidence="2 3">
    <name type="scientific">Elliptochloris bilobata</name>
    <dbReference type="NCBI Taxonomy" id="381761"/>
    <lineage>
        <taxon>Eukaryota</taxon>
        <taxon>Viridiplantae</taxon>
        <taxon>Chlorophyta</taxon>
        <taxon>core chlorophytes</taxon>
        <taxon>Trebouxiophyceae</taxon>
        <taxon>Trebouxiophyceae incertae sedis</taxon>
        <taxon>Elliptochloris clade</taxon>
        <taxon>Elliptochloris</taxon>
    </lineage>
</organism>
<dbReference type="PANTHER" id="PTHR33538:SF2">
    <property type="entry name" value="PROTEIN GAMETE EXPRESSED 1"/>
    <property type="match status" value="1"/>
</dbReference>
<dbReference type="Proteomes" id="UP001445335">
    <property type="component" value="Unassembled WGS sequence"/>
</dbReference>
<protein>
    <submittedName>
        <fullName evidence="2">Uncharacterized protein</fullName>
    </submittedName>
</protein>
<sequence>MERGRSFLTKLFRTDCYSAALQQLSVERCKDLGSEQRTRLAMLMTNCQLSVLGDVTFPCRLDMTLKQCNEGMSSRAFDLFGNIFANVDSICLFLLNQDFQRRTEQMLNALHGSAHEAEQALSSVFGGLSQAQARLGDIGGTLAGVDKRQKGLEATMGSNLASVRALEQKAAAMQGSLQSIAENEALLLERQSRALRSLADLDAQERVRAADSVSRWQAAEVREQAQREAAEAQRRAELAKHQQLLDNMRDIADHTDGLRWVLERVSGAQQRSEVAMALLLGRAWGAEDLAFYAAAAGTAWLSPAARAPVLAAAGAAWALERAQPWPRAAASALLRPARGFIAPLARVASPLPGLGEALGRLAAAVEAAQGAQEPGLQAGLLRGMAFKRGVRALAAALAAFALWRVPRAEAEALRRMEDRLHKQLAAAEEAIRADLRQQLLRQRLALVERLDTQKPLGARFALEAAATLGWAAGMHMLL</sequence>
<dbReference type="EMBL" id="JALJOU010000067">
    <property type="protein sequence ID" value="KAK9826147.1"/>
    <property type="molecule type" value="Genomic_DNA"/>
</dbReference>
<name>A0AAW1QXI1_9CHLO</name>
<keyword evidence="3" id="KW-1185">Reference proteome</keyword>
<dbReference type="InterPro" id="IPR040346">
    <property type="entry name" value="GEX1/Brambleberry"/>
</dbReference>
<keyword evidence="1" id="KW-0175">Coiled coil</keyword>
<reference evidence="2 3" key="1">
    <citation type="journal article" date="2024" name="Nat. Commun.">
        <title>Phylogenomics reveals the evolutionary origins of lichenization in chlorophyte algae.</title>
        <authorList>
            <person name="Puginier C."/>
            <person name="Libourel C."/>
            <person name="Otte J."/>
            <person name="Skaloud P."/>
            <person name="Haon M."/>
            <person name="Grisel S."/>
            <person name="Petersen M."/>
            <person name="Berrin J.G."/>
            <person name="Delaux P.M."/>
            <person name="Dal Grande F."/>
            <person name="Keller J."/>
        </authorList>
    </citation>
    <scope>NUCLEOTIDE SEQUENCE [LARGE SCALE GENOMIC DNA]</scope>
    <source>
        <strain evidence="2 3">SAG 245.80</strain>
    </source>
</reference>
<feature type="coiled-coil region" evidence="1">
    <location>
        <begin position="215"/>
        <end position="247"/>
    </location>
</feature>